<feature type="compositionally biased region" description="Basic residues" evidence="1">
    <location>
        <begin position="1774"/>
        <end position="1791"/>
    </location>
</feature>
<feature type="region of interest" description="Disordered" evidence="1">
    <location>
        <begin position="3305"/>
        <end position="3331"/>
    </location>
</feature>
<feature type="compositionally biased region" description="Basic and acidic residues" evidence="1">
    <location>
        <begin position="1691"/>
        <end position="1705"/>
    </location>
</feature>
<feature type="compositionally biased region" description="Polar residues" evidence="1">
    <location>
        <begin position="3076"/>
        <end position="3086"/>
    </location>
</feature>
<evidence type="ECO:0000256" key="1">
    <source>
        <dbReference type="SAM" id="MobiDB-lite"/>
    </source>
</evidence>
<comment type="caution">
    <text evidence="3">The sequence shown here is derived from an EMBL/GenBank/DDBJ whole genome shotgun (WGS) entry which is preliminary data.</text>
</comment>
<dbReference type="GO" id="GO:0030414">
    <property type="term" value="F:peptidase inhibitor activity"/>
    <property type="evidence" value="ECO:0007669"/>
    <property type="project" value="InterPro"/>
</dbReference>
<sequence>MFSVWKCPEPPPTLCFYSTYDYNCKSHDDCPGYQMCCLFGCAYGCVRPLPVPPVALETYDEEDESSEENNLIDTGPHASEMKNRIIIHENGLNASGLNTKGNLIDTAFHTSIVHVKKILMGIGSNLSIVDIKDNLIDTDSHRSGDDIDDNLIDIGVSKINYRDNLTDTKYNLSAIHIDNNVIDARLNTSVADINGNLTNSGFDTSTNNYRNKFIKNGLEIPTINIHNSSINIEFNTLITDINNNFTDIESNVRKTNIDNVLIGTGIHSSTMETNNSLRDTGFTTSTTPLIDLTDIEFYFSTTLRSSLLPHAPENLEKGYEEDKNQSQMKNNQSSNIINAANNYTFNFMIYRSQFNETNKNFHNKPPKKNNATDSESTVSRFKNENGEGNADTEPSSRNIKINHHEFMQSNNIHNLFSENPTIITRFEKNFYNNLENIDVTIKKKLFGSIFKNFIAEDYKHKQNNSKDSDCNSSERKQYSIKSNNCNLHRKQITKYKKQGMISDTIKQKKINDELDLKTTTLEIVTLADNVMKEDKTKDFLQHQETKLLYRSPYKFGKVYDTDNTTTLQKFDEIKSEFKSLGKHLMKLLNGPNPLQRIKTTLLHRISNSIVDSLTKIDKNLTTNEEDEDLKNIGARLLQFLSRIIPSAKINETLLNRISNAIAGSTAKHYKSLTSVKEEEDLETIGKTILLFFSKIISAEKISETRLNNISNVIVDSMVDPNNFLALGDEDLKTIEGQLLLFLSKIVPSAKINETLLNSISNDIAGSKAKHYKSLISVNEEKDLETIGKEMLQFLSKIISSSKINETLLNTISNTIAGSTAKQYRTKHYKSLTLVNEEEDLEKIGKEMLQFLSKIIPSSKINETLLNSISNAIASSTAKQYRSLTSVKAEEDLETIGKRMLKFFSRTVPSKQTNETLLNKVSNDAVDSMIQHDNYLASEREDGNLKTIGKRVWQFFAMFLKNISNSVLDWTEGYNRSSASYKENEYLKATGEGLVKFLWRSIPSQKINKTSLKNTSDNVVHLMGGKDNYSMLVADEGYKDSEAEFVLIEKRLLKLLFKNLPWVKGSERALNKISNSVIWLDGPFNSSVLNIKQTNLKDAAGIEALRKRLLNFFTGIIPSMASGVKLTDSKSSYRNVHTDPSNSNLSPPATYFPNFHSKSNDSHLQIQRSDIAFHWFSEQDVASRTVVQQDQQKVSNTNDDHLRITVTKNVSDRINQNSNVMYRNPNVENNIDGALDYEKTISYLQDFDALTDTSIYTSPGEIGDVIETPSTEPTSTGFRTEKHEFTNERLGYRAVDLFELLSSFISPKGINGIQPTTESSDAVSPWFTAPFTNFQMNNDKYEKRIHTLSTLNTMPISELKDFNYRNSYTIFYETEPSTTSKTALVNTYSSSGKVTEKPKLVTSDMEPLRFRANFNSWQETSDTLSSTLAKSYYSFVPWHNTSPVTANQNMNSITRIEVSDTSLDQDLKEDVYQKSQLLYRNPEQEIAFVTTSTDANSIYSKEDANTYVGGKDLIKSFFTQNNLLKTRDREKIGKQHSIIFNKGNFHGAIQIKPRKNSSSSKSTVKISTMRKDTFNKGAPLKSNNGSRRKEGLDFNVGEYINNEVERSLSNLKKIDLYNQDQRRNSNNAFYSHFKVTSEPEEKHLNHSAMKRVKTKHFKSNSEGLLSTKYLERGDFHGAFQLKQRSHLITAAREKESTNKKSYEEKRGKKVHSRLKENKRLSLEGHQKASGGGFRRTDLDNFKRRKLNKNEYNYPEVIFRRMETLTSDPSQNALNRPKKNFHKSSPTSKHHLKNTPTEQSHVKTWRDRIQNLLDREIVRGNAEFPSGRILSRQQETDEKFKVISAKETKNKLKAIKTEVKNRNRIKLQTRHWKDVIHGALQEQKKSKESSVTPLNSIFEGIQIEDKTVDKASNKKILPKHWKNVVQDIVGEKKKSTSKNKSNEMLTKYKSFKIRAKIQTEKQLSTTHLDEYEDRMDDHGREKDFESMITSASKNELSRAMNRKQKNHHMDFDYYPIKGNGASYPDILTTGLSKISYKKKEKYEKHPISSATQLFEDIYERRNYSFRIRQKNHDRVRANQTTSRNKYPTSRTLAEKQNQHLEPDLNYYPIKSDGVLYPNILAKTPPTERKGKNEKHPISLTQHILKDIHVKKNFSYRTGYYNSDLQNKSNENTISGALISEQKDLYKESDIYHYSTKDGGVSTNILEDIYTALEKKLSSNNSLHASQRIHEGFKLRNSKTDNALLVQYLPYRVNSENGNHESNKYKEVGVSKPKLYEIGSESHKNNLEHWPMESKEEISKEKYWWHKLVASPTTSQTSNTNSYKNVDLKGNVMLFHQLNKPFIIEDTTSGRNTTVPMNFRKYYPVTKDFSVYPVDNTKADKINGVPRKFEKILKNFPYYRKNDDLGENNFESSRLFDKQLKFKSKTSDPPTTVPYLVHLLGQLMKEEAEYLKKNKQKEEIVAARDSNVMYSNDGKKRNDIGKHSLAQSLKPNLTDDPEDEGTESSDFYRVTIKEPLQNVKSFQNNSAESFVDKLLLKFMEEEKQYIEKRQTLERSAEHFIDGKSFTKIIDKNISKTTTKNIVMVTDKNLYETKDKGTLKKFIGSVFKTNAKNRSKTINNKATGHKSRSKVKNKNVFNNILKNISKGNDKNSSKVSDSNIFKENIKKGSSRKAKVYNTSKTMNRNKSKYIHKNTSKTRDENVAKVVDDNMFKIGSKETSNTKNKNKSKVNNKILSKAKAIVRLPSADVLVSELLNKENKVKKQSSRMKYSKIPNIAKKQTSTLNKKEIYGKINTSTLEKQEYTVKEHSQNQETFLKNSTFKIKRIKSKPSMEKKFRLNHITKRSLSTPDPASNVTTKRKSYTSNKTHARYALFQNLSTQQLSVITTENKQSILDEDKGEFSMNTKSELSSTTSTITENAKSYTMKKLFSNNRTREKLLISSTFESGNNNKITKMYHIDDSNYAVHDLFPIDPSQGKTFVNSVAETKYNEPLTKMDKYSQSYKVPKPFSGIINQTTGTITSTTASKYNAPMLKEEGKIYSDHVLFRKKEKLLKSEKQSSESDDMNKVETKNDNQHEENPTESDFLSISLNNKGKMPVNTITENEDSTRKIKNKGKSENIDEYQLIYTKDRLASDAFNQEVFHLYSTRESGYDAAERNGNQNYITEELSSIKEESFKNTTFENDYVSLTENEEENQNYSSKELFSGSQQLEKWSFSSSNERRYNSLTPKSMTETERDLADEGLFSNSFNLEKMLLNSTPEVKYYVSMPENKKSKRVYTNGLSSSSLNQEKWSLSTVQSKYTTLSAQINESKPKLAVKKSRRKHRTRKNRLDISTVTA</sequence>
<feature type="region of interest" description="Disordered" evidence="1">
    <location>
        <begin position="358"/>
        <end position="398"/>
    </location>
</feature>
<accession>A0A8X6KKS3</accession>
<feature type="compositionally biased region" description="Basic and acidic residues" evidence="1">
    <location>
        <begin position="1712"/>
        <end position="1725"/>
    </location>
</feature>
<feature type="region of interest" description="Disordered" evidence="1">
    <location>
        <begin position="3047"/>
        <end position="3108"/>
    </location>
</feature>
<dbReference type="PROSITE" id="PS51390">
    <property type="entry name" value="WAP"/>
    <property type="match status" value="1"/>
</dbReference>
<organism evidence="3 4">
    <name type="scientific">Trichonephila inaurata madagascariensis</name>
    <dbReference type="NCBI Taxonomy" id="2747483"/>
    <lineage>
        <taxon>Eukaryota</taxon>
        <taxon>Metazoa</taxon>
        <taxon>Ecdysozoa</taxon>
        <taxon>Arthropoda</taxon>
        <taxon>Chelicerata</taxon>
        <taxon>Arachnida</taxon>
        <taxon>Araneae</taxon>
        <taxon>Araneomorphae</taxon>
        <taxon>Entelegynae</taxon>
        <taxon>Araneoidea</taxon>
        <taxon>Nephilidae</taxon>
        <taxon>Trichonephila</taxon>
        <taxon>Trichonephila inaurata</taxon>
    </lineage>
</organism>
<feature type="region of interest" description="Disordered" evidence="1">
    <location>
        <begin position="1766"/>
        <end position="1801"/>
    </location>
</feature>
<feature type="region of interest" description="Disordered" evidence="1">
    <location>
        <begin position="1691"/>
        <end position="1735"/>
    </location>
</feature>
<feature type="domain" description="WAP" evidence="2">
    <location>
        <begin position="1"/>
        <end position="49"/>
    </location>
</feature>
<dbReference type="EMBL" id="BMAV01027090">
    <property type="protein sequence ID" value="GFS56224.1"/>
    <property type="molecule type" value="Genomic_DNA"/>
</dbReference>
<feature type="region of interest" description="Disordered" evidence="1">
    <location>
        <begin position="2468"/>
        <end position="2501"/>
    </location>
</feature>
<feature type="compositionally biased region" description="Polar residues" evidence="1">
    <location>
        <begin position="371"/>
        <end position="380"/>
    </location>
</feature>
<proteinExistence type="predicted"/>
<feature type="compositionally biased region" description="Basic and acidic residues" evidence="1">
    <location>
        <begin position="2470"/>
        <end position="2479"/>
    </location>
</feature>
<evidence type="ECO:0000259" key="2">
    <source>
        <dbReference type="PROSITE" id="PS51390"/>
    </source>
</evidence>
<gene>
    <name evidence="3" type="primary">AVEN_94196_1</name>
    <name evidence="3" type="ORF">TNIN_8751</name>
</gene>
<dbReference type="Proteomes" id="UP000886998">
    <property type="component" value="Unassembled WGS sequence"/>
</dbReference>
<evidence type="ECO:0000313" key="4">
    <source>
        <dbReference type="Proteomes" id="UP000886998"/>
    </source>
</evidence>
<dbReference type="GO" id="GO:0005576">
    <property type="term" value="C:extracellular region"/>
    <property type="evidence" value="ECO:0007669"/>
    <property type="project" value="InterPro"/>
</dbReference>
<name>A0A8X6KKS3_9ARAC</name>
<dbReference type="InterPro" id="IPR008197">
    <property type="entry name" value="WAP_dom"/>
</dbReference>
<protein>
    <submittedName>
        <fullName evidence="3">WAP domain-containing protein</fullName>
    </submittedName>
</protein>
<reference evidence="3" key="1">
    <citation type="submission" date="2020-08" db="EMBL/GenBank/DDBJ databases">
        <title>Multicomponent nature underlies the extraordinary mechanical properties of spider dragline silk.</title>
        <authorList>
            <person name="Kono N."/>
            <person name="Nakamura H."/>
            <person name="Mori M."/>
            <person name="Yoshida Y."/>
            <person name="Ohtoshi R."/>
            <person name="Malay A.D."/>
            <person name="Moran D.A.P."/>
            <person name="Tomita M."/>
            <person name="Numata K."/>
            <person name="Arakawa K."/>
        </authorList>
    </citation>
    <scope>NUCLEOTIDE SEQUENCE</scope>
</reference>
<dbReference type="OrthoDB" id="6437934at2759"/>
<evidence type="ECO:0000313" key="3">
    <source>
        <dbReference type="EMBL" id="GFS56224.1"/>
    </source>
</evidence>
<dbReference type="Pfam" id="PF00095">
    <property type="entry name" value="WAP"/>
    <property type="match status" value="1"/>
</dbReference>
<feature type="non-terminal residue" evidence="3">
    <location>
        <position position="1"/>
    </location>
</feature>
<feature type="compositionally biased region" description="Basic residues" evidence="1">
    <location>
        <begin position="3308"/>
        <end position="3321"/>
    </location>
</feature>
<keyword evidence="4" id="KW-1185">Reference proteome</keyword>
<feature type="compositionally biased region" description="Basic and acidic residues" evidence="1">
    <location>
        <begin position="3047"/>
        <end position="3073"/>
    </location>
</feature>